<gene>
    <name evidence="1" type="ORF">Terrestrivirus4_160</name>
</gene>
<proteinExistence type="predicted"/>
<sequence>MGASIIASLFRSAGSMNISSRDSNRPRNRTTTLSDLPTMTNDLSQMNVSTDSITTVSTVTDKLDEMNVSGKPTASMIVNKCDEKNHALQFPMRDCPWDFSYIDYGRESITVNGFRLGHQYDSSIPPGKVNLSAEVAKQLGVVPGSKINIVLHNKPAHNTDVNKVWESNFSK</sequence>
<accession>A0A3G4ZMN0</accession>
<reference evidence="1" key="1">
    <citation type="submission" date="2018-10" db="EMBL/GenBank/DDBJ databases">
        <title>Hidden diversity of soil giant viruses.</title>
        <authorList>
            <person name="Schulz F."/>
            <person name="Alteio L."/>
            <person name="Goudeau D."/>
            <person name="Ryan E.M."/>
            <person name="Malmstrom R.R."/>
            <person name="Blanchard J."/>
            <person name="Woyke T."/>
        </authorList>
    </citation>
    <scope>NUCLEOTIDE SEQUENCE</scope>
    <source>
        <strain evidence="1">TEV1</strain>
    </source>
</reference>
<dbReference type="EMBL" id="MK071982">
    <property type="protein sequence ID" value="AYV76112.1"/>
    <property type="molecule type" value="Genomic_DNA"/>
</dbReference>
<organism evidence="1">
    <name type="scientific">Terrestrivirus sp</name>
    <dbReference type="NCBI Taxonomy" id="2487775"/>
    <lineage>
        <taxon>Viruses</taxon>
        <taxon>Varidnaviria</taxon>
        <taxon>Bamfordvirae</taxon>
        <taxon>Nucleocytoviricota</taxon>
        <taxon>Megaviricetes</taxon>
        <taxon>Imitervirales</taxon>
        <taxon>Mimiviridae</taxon>
        <taxon>Klosneuvirinae</taxon>
    </lineage>
</organism>
<name>A0A3G4ZMN0_9VIRU</name>
<evidence type="ECO:0000313" key="1">
    <source>
        <dbReference type="EMBL" id="AYV76112.1"/>
    </source>
</evidence>
<protein>
    <submittedName>
        <fullName evidence="1">Uncharacterized protein</fullName>
    </submittedName>
</protein>